<feature type="region of interest" description="Disordered" evidence="1">
    <location>
        <begin position="143"/>
        <end position="169"/>
    </location>
</feature>
<protein>
    <recommendedName>
        <fullName evidence="4">HEAT repeat domain-containing protein</fullName>
    </recommendedName>
</protein>
<sequence>MPSLKENCLEPSQIIQDLSAAEASKRLAAAEACAKQPELAKMAVIPLCRVASDPDEQVVEWASAALEEMGPPSSDELDALVGMFSAEEATAYWAVTLVGRLKPRDVAVSKRLAELIVAAPTPDEVRNRAIWAIDQIGSSGPEVQQALEQAAQSQNPRTSRLATKALSKG</sequence>
<evidence type="ECO:0008006" key="4">
    <source>
        <dbReference type="Google" id="ProtNLM"/>
    </source>
</evidence>
<reference evidence="2 3" key="1">
    <citation type="submission" date="2018-02" db="EMBL/GenBank/DDBJ databases">
        <title>Comparative genomes isolates from brazilian mangrove.</title>
        <authorList>
            <person name="Araujo J.E."/>
            <person name="Taketani R.G."/>
            <person name="Silva M.C.P."/>
            <person name="Loureco M.V."/>
            <person name="Andreote F.D."/>
        </authorList>
    </citation>
    <scope>NUCLEOTIDE SEQUENCE [LARGE SCALE GENOMIC DNA]</scope>
    <source>
        <strain evidence="2 3">Hex-1 MGV</strain>
    </source>
</reference>
<proteinExistence type="predicted"/>
<evidence type="ECO:0000313" key="2">
    <source>
        <dbReference type="EMBL" id="PQO32108.1"/>
    </source>
</evidence>
<dbReference type="SUPFAM" id="SSF48371">
    <property type="entry name" value="ARM repeat"/>
    <property type="match status" value="1"/>
</dbReference>
<accession>A0A2S8FIW5</accession>
<dbReference type="Proteomes" id="UP000238322">
    <property type="component" value="Unassembled WGS sequence"/>
</dbReference>
<feature type="compositionally biased region" description="Polar residues" evidence="1">
    <location>
        <begin position="143"/>
        <end position="161"/>
    </location>
</feature>
<dbReference type="AlphaFoldDB" id="A0A2S8FIW5"/>
<evidence type="ECO:0000313" key="3">
    <source>
        <dbReference type="Proteomes" id="UP000238322"/>
    </source>
</evidence>
<name>A0A2S8FIW5_9BACT</name>
<dbReference type="InterPro" id="IPR011989">
    <property type="entry name" value="ARM-like"/>
</dbReference>
<gene>
    <name evidence="2" type="ORF">C5Y83_17880</name>
</gene>
<dbReference type="Gene3D" id="1.25.10.10">
    <property type="entry name" value="Leucine-rich Repeat Variant"/>
    <property type="match status" value="1"/>
</dbReference>
<comment type="caution">
    <text evidence="2">The sequence shown here is derived from an EMBL/GenBank/DDBJ whole genome shotgun (WGS) entry which is preliminary data.</text>
</comment>
<dbReference type="EMBL" id="PUHY01000012">
    <property type="protein sequence ID" value="PQO32108.1"/>
    <property type="molecule type" value="Genomic_DNA"/>
</dbReference>
<evidence type="ECO:0000256" key="1">
    <source>
        <dbReference type="SAM" id="MobiDB-lite"/>
    </source>
</evidence>
<dbReference type="InterPro" id="IPR016024">
    <property type="entry name" value="ARM-type_fold"/>
</dbReference>
<organism evidence="2 3">
    <name type="scientific">Blastopirellula marina</name>
    <dbReference type="NCBI Taxonomy" id="124"/>
    <lineage>
        <taxon>Bacteria</taxon>
        <taxon>Pseudomonadati</taxon>
        <taxon>Planctomycetota</taxon>
        <taxon>Planctomycetia</taxon>
        <taxon>Pirellulales</taxon>
        <taxon>Pirellulaceae</taxon>
        <taxon>Blastopirellula</taxon>
    </lineage>
</organism>